<dbReference type="KEGG" id="slac:SKTS_29250"/>
<proteinExistence type="predicted"/>
<gene>
    <name evidence="2" type="ORF">SKTS_29250</name>
</gene>
<dbReference type="AlphaFoldDB" id="A0A6F8VH44"/>
<evidence type="ECO:0000313" key="2">
    <source>
        <dbReference type="EMBL" id="BCB28039.1"/>
    </source>
</evidence>
<evidence type="ECO:0000313" key="3">
    <source>
        <dbReference type="Proteomes" id="UP000502260"/>
    </source>
</evidence>
<evidence type="ECO:0000256" key="1">
    <source>
        <dbReference type="SAM" id="SignalP"/>
    </source>
</evidence>
<evidence type="ECO:0008006" key="4">
    <source>
        <dbReference type="Google" id="ProtNLM"/>
    </source>
</evidence>
<reference evidence="3" key="1">
    <citation type="submission" date="2020-03" db="EMBL/GenBank/DDBJ databases">
        <title>Complete genome sequence of sulfur-oxidizing bacterium skT11.</title>
        <authorList>
            <person name="Kanda M."/>
            <person name="Kojima H."/>
            <person name="Fukui M."/>
        </authorList>
    </citation>
    <scope>NUCLEOTIDE SEQUENCE [LARGE SCALE GENOMIC DNA]</scope>
    <source>
        <strain evidence="3">skT11</strain>
    </source>
</reference>
<keyword evidence="3" id="KW-1185">Reference proteome</keyword>
<dbReference type="Proteomes" id="UP000502260">
    <property type="component" value="Chromosome"/>
</dbReference>
<feature type="chain" id="PRO_5026086681" description="Porin" evidence="1">
    <location>
        <begin position="32"/>
        <end position="574"/>
    </location>
</feature>
<accession>A0A6F8VH44</accession>
<feature type="signal peptide" evidence="1">
    <location>
        <begin position="1"/>
        <end position="31"/>
    </location>
</feature>
<keyword evidence="1" id="KW-0732">Signal</keyword>
<dbReference type="EMBL" id="AP022853">
    <property type="protein sequence ID" value="BCB28039.1"/>
    <property type="molecule type" value="Genomic_DNA"/>
</dbReference>
<name>A0A6F8VH44_9PROT</name>
<dbReference type="PROSITE" id="PS51257">
    <property type="entry name" value="PROKAR_LIPOPROTEIN"/>
    <property type="match status" value="1"/>
</dbReference>
<sequence length="574" mass="60325">MTFRRGIKGNSCGFQGGWLLALAASCGTAAAADLSNPAILADNSEVLQAWQQSAAGGQAPDLVQQADGGTTIEWHGGVTLDKYVNSSSGGNLLTPTRSGSYYKADVQSDLRGTSAEGDLSYMQLSLTNTNDRSVLSSHPTQINSLLMGRAGKDYQVTLGDVVASYSQLGTSVGLRGVGGQKMFGQSMLSASAGVLAQSWESLANTVQRTQFLRNVYAGKVETPLNDAWRGYVTTQGYSDDRGSLGQGMSLLAPASARATTAGFAYQQGELGVQGEAGVSRWQEEGLQEHKDNALIVDANWRVQSVGLRAGHHKIGRYYSSLSGMAAPGIKETYVAGDWTAAPWVTFTADARHSVNEGALNTVNAQKTDALLAGAFINFGADWPGWGLMLNHSQSKGESGNTGASSKNEGNGASLFYYGQAWSGSLGYTEQKVSSNAAPGANAKTTGWIGTVGRNWSDDSGVAGGTWTLGTNFTASLQEQRLDAGGSTRSTMLGLGVSAQRTGWGSLNASLSDGTTTQTTGGADLRLRSYQVDAVYPFKGQNSLRLYVRNNQNGGGGVITNYSDRTVGLQLVYLY</sequence>
<organism evidence="2 3">
    <name type="scientific">Sulfurimicrobium lacus</name>
    <dbReference type="NCBI Taxonomy" id="2715678"/>
    <lineage>
        <taxon>Bacteria</taxon>
        <taxon>Pseudomonadati</taxon>
        <taxon>Pseudomonadota</taxon>
        <taxon>Betaproteobacteria</taxon>
        <taxon>Nitrosomonadales</taxon>
        <taxon>Sulfuricellaceae</taxon>
        <taxon>Sulfurimicrobium</taxon>
    </lineage>
</organism>
<dbReference type="RefSeq" id="WP_173066739.1">
    <property type="nucleotide sequence ID" value="NZ_AP022853.1"/>
</dbReference>
<protein>
    <recommendedName>
        <fullName evidence="4">Porin</fullName>
    </recommendedName>
</protein>